<name>A0ACB8MBS2_CITSI</name>
<evidence type="ECO:0000313" key="2">
    <source>
        <dbReference type="Proteomes" id="UP000829398"/>
    </source>
</evidence>
<evidence type="ECO:0000313" key="1">
    <source>
        <dbReference type="EMBL" id="KAH9782923.1"/>
    </source>
</evidence>
<accession>A0ACB8MBS2</accession>
<gene>
    <name evidence="1" type="ORF">KPL71_009118</name>
</gene>
<protein>
    <submittedName>
        <fullName evidence="1">Disease resistance-like protein DSC1</fullName>
    </submittedName>
</protein>
<keyword evidence="2" id="KW-1185">Reference proteome</keyword>
<dbReference type="Proteomes" id="UP000829398">
    <property type="component" value="Chromosome 3"/>
</dbReference>
<organism evidence="1 2">
    <name type="scientific">Citrus sinensis</name>
    <name type="common">Sweet orange</name>
    <name type="synonym">Citrus aurantium var. sinensis</name>
    <dbReference type="NCBI Taxonomy" id="2711"/>
    <lineage>
        <taxon>Eukaryota</taxon>
        <taxon>Viridiplantae</taxon>
        <taxon>Streptophyta</taxon>
        <taxon>Embryophyta</taxon>
        <taxon>Tracheophyta</taxon>
        <taxon>Spermatophyta</taxon>
        <taxon>Magnoliopsida</taxon>
        <taxon>eudicotyledons</taxon>
        <taxon>Gunneridae</taxon>
        <taxon>Pentapetalae</taxon>
        <taxon>rosids</taxon>
        <taxon>malvids</taxon>
        <taxon>Sapindales</taxon>
        <taxon>Rutaceae</taxon>
        <taxon>Aurantioideae</taxon>
        <taxon>Citrus</taxon>
    </lineage>
</organism>
<comment type="caution">
    <text evidence="1">The sequence shown here is derived from an EMBL/GenBank/DDBJ whole genome shotgun (WGS) entry which is preliminary data.</text>
</comment>
<reference evidence="2" key="1">
    <citation type="journal article" date="2023" name="Hortic. Res.">
        <title>A chromosome-level phased genome enabling allele-level studies in sweet orange: a case study on citrus Huanglongbing tolerance.</title>
        <authorList>
            <person name="Wu B."/>
            <person name="Yu Q."/>
            <person name="Deng Z."/>
            <person name="Duan Y."/>
            <person name="Luo F."/>
            <person name="Gmitter F. Jr."/>
        </authorList>
    </citation>
    <scope>NUCLEOTIDE SEQUENCE [LARGE SCALE GENOMIC DNA]</scope>
    <source>
        <strain evidence="2">cv. Valencia</strain>
    </source>
</reference>
<dbReference type="EMBL" id="CM039172">
    <property type="protein sequence ID" value="KAH9782923.1"/>
    <property type="molecule type" value="Genomic_DNA"/>
</dbReference>
<sequence length="674" mass="75945">MIIEEQLSYSKVQLPNGLDYLPKKLRYLHWDTYPLRTLPSNFKPKNLVQLNLRLSKVEQLWEGEKACVPSSIQNFKYLSRLDFMGCKSLRSFPTNLHFVCPVTINFSYCVNLVEFPQISGKITRLYLIQSAIEEVPSSIECLTDLIVLDLRDCKRLKMISTGFCKLRSLVDLFLNGCVNLERFPEILEKMEHLKRIYLGHTAITELPSSFENLPGLEVLFVEDCSKLDKLPDNIGNLKSLRYICAAGSAISQLPSSVADSNVLRILEFSRCKGLVSLPRSLLLGLSSLGRLNIRNCAVMEIPQEIACLSSLTGLHLSGNNFESLPASIKQLSRLRSLHLERCKMLQSLPELPLCLESLDLTGCNMLRSLPELPLCLQSLKARNCKRLQSLPEIPSCLQELDASVLEKLSKPSPDLIQSLESAAICFEFTNCLKLDGKANNKILADSRLRIRHMAIASLRLGYEKAINEKLSELWGSLIVLPGSEIPDWFSHQSSESSICIQLPPQSFCGNLIGFAFCAVLDSKKVCSRCKCDWYVIFQSDLEIKTLSETKYVDLGFSTYSKYSLDSDHVILCFKPCLNVGFPDGYHHTTVSLKFFNECYRNQKGHKIKRYGVCPVYANRSEIKANTFTLNFGTEVWKLDDLPSASGTAASEFDSSSDEGELYYSFDEEELEPSP</sequence>
<proteinExistence type="predicted"/>